<gene>
    <name evidence="1" type="ORF">SAMN04488509_102471</name>
</gene>
<dbReference type="RefSeq" id="WP_281187107.1">
    <property type="nucleotide sequence ID" value="NZ_FNAG01000002.1"/>
</dbReference>
<proteinExistence type="predicted"/>
<organism evidence="1 2">
    <name type="scientific">Aquimonas voraii</name>
    <dbReference type="NCBI Taxonomy" id="265719"/>
    <lineage>
        <taxon>Bacteria</taxon>
        <taxon>Pseudomonadati</taxon>
        <taxon>Pseudomonadota</taxon>
        <taxon>Gammaproteobacteria</taxon>
        <taxon>Lysobacterales</taxon>
        <taxon>Lysobacteraceae</taxon>
        <taxon>Aquimonas</taxon>
    </lineage>
</organism>
<evidence type="ECO:0000313" key="2">
    <source>
        <dbReference type="Proteomes" id="UP000199603"/>
    </source>
</evidence>
<name>A0A1G6USH8_9GAMM</name>
<dbReference type="Proteomes" id="UP000199603">
    <property type="component" value="Unassembled WGS sequence"/>
</dbReference>
<evidence type="ECO:0000313" key="1">
    <source>
        <dbReference type="EMBL" id="SDD44253.1"/>
    </source>
</evidence>
<accession>A0A1G6USH8</accession>
<dbReference type="EMBL" id="FNAG01000002">
    <property type="protein sequence ID" value="SDD44253.1"/>
    <property type="molecule type" value="Genomic_DNA"/>
</dbReference>
<reference evidence="1 2" key="1">
    <citation type="submission" date="2016-10" db="EMBL/GenBank/DDBJ databases">
        <authorList>
            <person name="de Groot N.N."/>
        </authorList>
    </citation>
    <scope>NUCLEOTIDE SEQUENCE [LARGE SCALE GENOMIC DNA]</scope>
    <source>
        <strain evidence="1 2">DSM 16957</strain>
    </source>
</reference>
<keyword evidence="2" id="KW-1185">Reference proteome</keyword>
<dbReference type="AlphaFoldDB" id="A0A1G6USH8"/>
<protein>
    <submittedName>
        <fullName evidence="1">Uncharacterized protein</fullName>
    </submittedName>
</protein>
<sequence>MSPHPYAHFGVDGAKSGWFAVWRLGEAFGFDLYARAEHLVSAHA</sequence>